<keyword evidence="6" id="KW-0598">Phosphotransferase system</keyword>
<dbReference type="InterPro" id="IPR004720">
    <property type="entry name" value="PTS_IIB_sorbose-sp"/>
</dbReference>
<dbReference type="InterPro" id="IPR036667">
    <property type="entry name" value="PTS_IIB_sorbose-sp_sf"/>
</dbReference>
<dbReference type="EMBL" id="CACRSQ010000007">
    <property type="protein sequence ID" value="VYT31671.1"/>
    <property type="molecule type" value="Genomic_DNA"/>
</dbReference>
<sequence>MAKISLVRIDSRLIHGQVITKWRKIHKVTKIIIVDNELAKDDFMIHIYEASAPKDVKVKIYDIPKAVRLWEKNQYKDGEVMLLFKDIKTCLELYKQGVPMEYVQLGGLPKASDKKVILRAVSLGEEDISLLREFDQSGVEVAVHIVPEEVKMPFAEIEKKYRES</sequence>
<dbReference type="GeneID" id="69469805"/>
<organism evidence="8">
    <name type="scientific">Anaerostipes caccae</name>
    <dbReference type="NCBI Taxonomy" id="105841"/>
    <lineage>
        <taxon>Bacteria</taxon>
        <taxon>Bacillati</taxon>
        <taxon>Bacillota</taxon>
        <taxon>Clostridia</taxon>
        <taxon>Lachnospirales</taxon>
        <taxon>Lachnospiraceae</taxon>
        <taxon>Anaerostipes</taxon>
    </lineage>
</organism>
<dbReference type="SUPFAM" id="SSF52728">
    <property type="entry name" value="PTS IIb component"/>
    <property type="match status" value="1"/>
</dbReference>
<dbReference type="RefSeq" id="WP_006568728.1">
    <property type="nucleotide sequence ID" value="NZ_BAABRZ010000002.1"/>
</dbReference>
<keyword evidence="7" id="KW-0418">Kinase</keyword>
<reference evidence="8" key="1">
    <citation type="submission" date="2019-11" db="EMBL/GenBank/DDBJ databases">
        <authorList>
            <person name="Feng L."/>
        </authorList>
    </citation>
    <scope>NUCLEOTIDE SEQUENCE</scope>
    <source>
        <strain evidence="8">AcaccaeLFYP115</strain>
    </source>
</reference>
<dbReference type="Pfam" id="PF03830">
    <property type="entry name" value="PTSIIB_sorb"/>
    <property type="match status" value="1"/>
</dbReference>
<dbReference type="AlphaFoldDB" id="A0A6N2VSS8"/>
<keyword evidence="2" id="KW-0813">Transport</keyword>
<evidence type="ECO:0000256" key="5">
    <source>
        <dbReference type="ARBA" id="ARBA00022679"/>
    </source>
</evidence>
<comment type="subcellular location">
    <subcellularLocation>
        <location evidence="1">Cytoplasm</location>
    </subcellularLocation>
</comment>
<accession>A0A6N2VSS8</accession>
<evidence type="ECO:0000313" key="8">
    <source>
        <dbReference type="EMBL" id="VYT31671.1"/>
    </source>
</evidence>
<gene>
    <name evidence="8" type="primary">sorB_5</name>
    <name evidence="8" type="ORF">ACLFYP115_02655</name>
</gene>
<keyword evidence="5 8" id="KW-0808">Transferase</keyword>
<keyword evidence="3" id="KW-0963">Cytoplasm</keyword>
<proteinExistence type="predicted"/>
<keyword evidence="4" id="KW-0762">Sugar transport</keyword>
<dbReference type="GO" id="GO:0008982">
    <property type="term" value="F:protein-N(PI)-phosphohistidine-sugar phosphotransferase activity"/>
    <property type="evidence" value="ECO:0007669"/>
    <property type="project" value="InterPro"/>
</dbReference>
<dbReference type="PROSITE" id="PS51101">
    <property type="entry name" value="PTS_EIIB_TYPE_4"/>
    <property type="match status" value="1"/>
</dbReference>
<protein>
    <submittedName>
        <fullName evidence="8">Sorbose-specific phosphotransferase enzyme IIB component</fullName>
        <ecNumber evidence="8">2.7.1.69</ecNumber>
    </submittedName>
</protein>
<name>A0A6N2VSS8_9FIRM</name>
<evidence type="ECO:0000256" key="7">
    <source>
        <dbReference type="ARBA" id="ARBA00022777"/>
    </source>
</evidence>
<dbReference type="GO" id="GO:0005737">
    <property type="term" value="C:cytoplasm"/>
    <property type="evidence" value="ECO:0007669"/>
    <property type="project" value="UniProtKB-SubCell"/>
</dbReference>
<dbReference type="Gene3D" id="3.40.35.10">
    <property type="entry name" value="Phosphotransferase system, sorbose subfamily IIB component"/>
    <property type="match status" value="1"/>
</dbReference>
<evidence type="ECO:0000256" key="1">
    <source>
        <dbReference type="ARBA" id="ARBA00004496"/>
    </source>
</evidence>
<dbReference type="GO" id="GO:0009401">
    <property type="term" value="P:phosphoenolpyruvate-dependent sugar phosphotransferase system"/>
    <property type="evidence" value="ECO:0007669"/>
    <property type="project" value="UniProtKB-KW"/>
</dbReference>
<evidence type="ECO:0000256" key="4">
    <source>
        <dbReference type="ARBA" id="ARBA00022597"/>
    </source>
</evidence>
<evidence type="ECO:0000256" key="6">
    <source>
        <dbReference type="ARBA" id="ARBA00022683"/>
    </source>
</evidence>
<evidence type="ECO:0000256" key="3">
    <source>
        <dbReference type="ARBA" id="ARBA00022490"/>
    </source>
</evidence>
<dbReference type="GO" id="GO:0016301">
    <property type="term" value="F:kinase activity"/>
    <property type="evidence" value="ECO:0007669"/>
    <property type="project" value="UniProtKB-KW"/>
</dbReference>
<evidence type="ECO:0000256" key="2">
    <source>
        <dbReference type="ARBA" id="ARBA00022448"/>
    </source>
</evidence>
<dbReference type="EC" id="2.7.1.69" evidence="8"/>